<dbReference type="PROSITE" id="PS50293">
    <property type="entry name" value="TPR_REGION"/>
    <property type="match status" value="1"/>
</dbReference>
<feature type="repeat" description="TPR" evidence="7">
    <location>
        <begin position="360"/>
        <end position="393"/>
    </location>
</feature>
<evidence type="ECO:0000313" key="10">
    <source>
        <dbReference type="EMBL" id="KAH6891282.1"/>
    </source>
</evidence>
<organism evidence="10 11">
    <name type="scientific">Thelonectria olida</name>
    <dbReference type="NCBI Taxonomy" id="1576542"/>
    <lineage>
        <taxon>Eukaryota</taxon>
        <taxon>Fungi</taxon>
        <taxon>Dikarya</taxon>
        <taxon>Ascomycota</taxon>
        <taxon>Pezizomycotina</taxon>
        <taxon>Sordariomycetes</taxon>
        <taxon>Hypocreomycetidae</taxon>
        <taxon>Hypocreales</taxon>
        <taxon>Nectriaceae</taxon>
        <taxon>Thelonectria</taxon>
    </lineage>
</organism>
<keyword evidence="6" id="KW-0131">Cell cycle</keyword>
<keyword evidence="2" id="KW-0677">Repeat</keyword>
<proteinExistence type="predicted"/>
<evidence type="ECO:0000259" key="9">
    <source>
        <dbReference type="Pfam" id="PF04049"/>
    </source>
</evidence>
<dbReference type="OrthoDB" id="10262026at2759"/>
<keyword evidence="11" id="KW-1185">Reference proteome</keyword>
<dbReference type="AlphaFoldDB" id="A0A9P9AR11"/>
<dbReference type="GO" id="GO:0051301">
    <property type="term" value="P:cell division"/>
    <property type="evidence" value="ECO:0007669"/>
    <property type="project" value="UniProtKB-KW"/>
</dbReference>
<dbReference type="Gene3D" id="1.25.40.10">
    <property type="entry name" value="Tetratricopeptide repeat domain"/>
    <property type="match status" value="2"/>
</dbReference>
<protein>
    <submittedName>
        <fullName evidence="10">Anaphase promoting complex subunit 8</fullName>
    </submittedName>
</protein>
<dbReference type="InterPro" id="IPR007192">
    <property type="entry name" value="APC8"/>
</dbReference>
<evidence type="ECO:0000313" key="11">
    <source>
        <dbReference type="Proteomes" id="UP000777438"/>
    </source>
</evidence>
<dbReference type="Pfam" id="PF04049">
    <property type="entry name" value="ANAPC8"/>
    <property type="match status" value="1"/>
</dbReference>
<keyword evidence="4" id="KW-0833">Ubl conjugation pathway</keyword>
<dbReference type="EMBL" id="JAGPYM010000008">
    <property type="protein sequence ID" value="KAH6891282.1"/>
    <property type="molecule type" value="Genomic_DNA"/>
</dbReference>
<evidence type="ECO:0000256" key="2">
    <source>
        <dbReference type="ARBA" id="ARBA00022737"/>
    </source>
</evidence>
<evidence type="ECO:0000256" key="1">
    <source>
        <dbReference type="ARBA" id="ARBA00022618"/>
    </source>
</evidence>
<evidence type="ECO:0000256" key="6">
    <source>
        <dbReference type="ARBA" id="ARBA00023306"/>
    </source>
</evidence>
<accession>A0A9P9AR11</accession>
<evidence type="ECO:0000256" key="3">
    <source>
        <dbReference type="ARBA" id="ARBA00022776"/>
    </source>
</evidence>
<reference evidence="10 11" key="1">
    <citation type="journal article" date="2021" name="Nat. Commun.">
        <title>Genetic determinants of endophytism in the Arabidopsis root mycobiome.</title>
        <authorList>
            <person name="Mesny F."/>
            <person name="Miyauchi S."/>
            <person name="Thiergart T."/>
            <person name="Pickel B."/>
            <person name="Atanasova L."/>
            <person name="Karlsson M."/>
            <person name="Huettel B."/>
            <person name="Barry K.W."/>
            <person name="Haridas S."/>
            <person name="Chen C."/>
            <person name="Bauer D."/>
            <person name="Andreopoulos W."/>
            <person name="Pangilinan J."/>
            <person name="LaButti K."/>
            <person name="Riley R."/>
            <person name="Lipzen A."/>
            <person name="Clum A."/>
            <person name="Drula E."/>
            <person name="Henrissat B."/>
            <person name="Kohler A."/>
            <person name="Grigoriev I.V."/>
            <person name="Martin F.M."/>
            <person name="Hacquard S."/>
        </authorList>
    </citation>
    <scope>NUCLEOTIDE SEQUENCE [LARGE SCALE GENOMIC DNA]</scope>
    <source>
        <strain evidence="10 11">MPI-CAGE-CH-0241</strain>
    </source>
</reference>
<keyword evidence="1" id="KW-0132">Cell division</keyword>
<gene>
    <name evidence="10" type="ORF">B0T10DRAFT_402296</name>
</gene>
<dbReference type="GO" id="GO:0016567">
    <property type="term" value="P:protein ubiquitination"/>
    <property type="evidence" value="ECO:0007669"/>
    <property type="project" value="TreeGrafter"/>
</dbReference>
<dbReference type="GO" id="GO:0005680">
    <property type="term" value="C:anaphase-promoting complex"/>
    <property type="evidence" value="ECO:0007669"/>
    <property type="project" value="InterPro"/>
</dbReference>
<evidence type="ECO:0000256" key="5">
    <source>
        <dbReference type="ARBA" id="ARBA00022803"/>
    </source>
</evidence>
<dbReference type="Proteomes" id="UP000777438">
    <property type="component" value="Unassembled WGS sequence"/>
</dbReference>
<keyword evidence="3" id="KW-0498">Mitosis</keyword>
<dbReference type="InterPro" id="IPR019734">
    <property type="entry name" value="TPR_rpt"/>
</dbReference>
<evidence type="ECO:0000256" key="4">
    <source>
        <dbReference type="ARBA" id="ARBA00022786"/>
    </source>
</evidence>
<keyword evidence="5 7" id="KW-0802">TPR repeat</keyword>
<dbReference type="PANTHER" id="PTHR12558">
    <property type="entry name" value="CELL DIVISION CYCLE 16,23,27"/>
    <property type="match status" value="1"/>
</dbReference>
<sequence>MGDLWHPQLGEIRRSLQQAVVSCSERCLYQSAKWAAELLNGLPDEPPLELIPNLIAPSDPVEKRLEARELHRYLAAKSFFDCKEYLRCAAVFLPPDFVLSGISQKSLFLALYALMLAGEKEKTETIGRVLGETDYHSIVNEQLPFIKSQISALVKAGWNTCFVPPRPLPSVNKANRCLDDSAETYLIQSVKLNPWHWGAWHELCDLLIVIKFKSIQSQLQPTIMGYIFSIFCQQELHKRSSVMMTELSQLQNIFPGSLFLQGQRALVHYRMKEFEEARSLFTTMILKDPRNVEFLSHHSNLLHTLELYDQMSFLALVASSIERNRPEAFYVIGNYHSLISRHVEAVNCFQQALLLDRGFSQAWTLLGYEYFQLQKPEVAVDCYHRALKLNPKDYRAFIGLGKVHESSNHSLFAHFEYLRALKLRPRDAYIWKLLHDVLASQPMLPADMIFPPSTVTDIQPLTSALETATADPMYSSFKTVELLFELGRIQLGRGDHQGGISLLELCLSVYLTIQRPNDAEADAFKYIKESIVSQVRQVLATWTLERREMAITRRAFSQQMQSSEPAEPRLLYSSQRRRL</sequence>
<evidence type="ECO:0000256" key="7">
    <source>
        <dbReference type="PROSITE-ProRule" id="PRU00339"/>
    </source>
</evidence>
<dbReference type="SMART" id="SM00028">
    <property type="entry name" value="TPR"/>
    <property type="match status" value="5"/>
</dbReference>
<dbReference type="GO" id="GO:0031145">
    <property type="term" value="P:anaphase-promoting complex-dependent catabolic process"/>
    <property type="evidence" value="ECO:0007669"/>
    <property type="project" value="TreeGrafter"/>
</dbReference>
<dbReference type="PANTHER" id="PTHR12558:SF10">
    <property type="entry name" value="CELL DIVISION CYCLE PROTEIN 23 HOMOLOG"/>
    <property type="match status" value="1"/>
</dbReference>
<dbReference type="PROSITE" id="PS50005">
    <property type="entry name" value="TPR"/>
    <property type="match status" value="1"/>
</dbReference>
<name>A0A9P9AR11_9HYPO</name>
<comment type="caution">
    <text evidence="10">The sequence shown here is derived from an EMBL/GenBank/DDBJ whole genome shotgun (WGS) entry which is preliminary data.</text>
</comment>
<feature type="region of interest" description="Disordered" evidence="8">
    <location>
        <begin position="556"/>
        <end position="579"/>
    </location>
</feature>
<dbReference type="SUPFAM" id="SSF48452">
    <property type="entry name" value="TPR-like"/>
    <property type="match status" value="1"/>
</dbReference>
<feature type="domain" description="Cdc23" evidence="9">
    <location>
        <begin position="11"/>
        <end position="265"/>
    </location>
</feature>
<dbReference type="Pfam" id="PF00515">
    <property type="entry name" value="TPR_1"/>
    <property type="match status" value="1"/>
</dbReference>
<dbReference type="InterPro" id="IPR011990">
    <property type="entry name" value="TPR-like_helical_dom_sf"/>
</dbReference>
<dbReference type="GO" id="GO:0045842">
    <property type="term" value="P:positive regulation of mitotic metaphase/anaphase transition"/>
    <property type="evidence" value="ECO:0007669"/>
    <property type="project" value="TreeGrafter"/>
</dbReference>
<evidence type="ECO:0000256" key="8">
    <source>
        <dbReference type="SAM" id="MobiDB-lite"/>
    </source>
</evidence>